<dbReference type="InterPro" id="IPR050400">
    <property type="entry name" value="Bact_Cytoskel_RodZ"/>
</dbReference>
<dbReference type="Pfam" id="PF13464">
    <property type="entry name" value="RodZ_C"/>
    <property type="match status" value="1"/>
</dbReference>
<keyword evidence="2" id="KW-0812">Transmembrane</keyword>
<feature type="region of interest" description="Disordered" evidence="1">
    <location>
        <begin position="201"/>
        <end position="301"/>
    </location>
</feature>
<dbReference type="KEGG" id="haz:A9404_09450"/>
<gene>
    <name evidence="4" type="ORF">A9404_09450</name>
</gene>
<feature type="compositionally biased region" description="Polar residues" evidence="1">
    <location>
        <begin position="224"/>
        <end position="237"/>
    </location>
</feature>
<feature type="region of interest" description="Disordered" evidence="1">
    <location>
        <begin position="1"/>
        <end position="31"/>
    </location>
</feature>
<dbReference type="OrthoDB" id="9790252at2"/>
<protein>
    <recommendedName>
        <fullName evidence="3">Cytoskeleton protein RodZ-like C-terminal domain-containing protein</fullName>
    </recommendedName>
</protein>
<reference evidence="4 5" key="1">
    <citation type="submission" date="2016-06" db="EMBL/GenBank/DDBJ databases">
        <title>Insight into the functional genes involving in sulfur oxidation in Pearl River water.</title>
        <authorList>
            <person name="Luo J."/>
            <person name="Tan X."/>
            <person name="Lin W."/>
        </authorList>
    </citation>
    <scope>NUCLEOTIDE SEQUENCE [LARGE SCALE GENOMIC DNA]</scope>
    <source>
        <strain evidence="4 5">LS2</strain>
    </source>
</reference>
<dbReference type="Gene3D" id="1.10.260.40">
    <property type="entry name" value="lambda repressor-like DNA-binding domains"/>
    <property type="match status" value="1"/>
</dbReference>
<organism evidence="4 5">
    <name type="scientific">Halothiobacillus diazotrophicus</name>
    <dbReference type="NCBI Taxonomy" id="1860122"/>
    <lineage>
        <taxon>Bacteria</taxon>
        <taxon>Pseudomonadati</taxon>
        <taxon>Pseudomonadota</taxon>
        <taxon>Gammaproteobacteria</taxon>
        <taxon>Chromatiales</taxon>
        <taxon>Halothiobacillaceae</taxon>
        <taxon>Halothiobacillus</taxon>
    </lineage>
</organism>
<keyword evidence="2" id="KW-0472">Membrane</keyword>
<name>A0A191ZI62_9GAMM</name>
<evidence type="ECO:0000256" key="2">
    <source>
        <dbReference type="SAM" id="Phobius"/>
    </source>
</evidence>
<dbReference type="RefSeq" id="WP_066100742.1">
    <property type="nucleotide sequence ID" value="NZ_CP016027.1"/>
</dbReference>
<sequence>MSQGHSQGDHQEPILPPLTSDRPAEDVRNEEFRPVQNLGKAIQAARIAKDMTTADLAQSLNLDLRIVEAIEANRFEDAPEPIYVRAYLKHWASLLDVDAQSWIDVYNTQIAQESGQDTRKVGARPTLDVMAHRKSSRTVHGHKSGGRFWRVLVSLVLLGGAAAVVIFAMPTSWQQWVMARLGGHESTTVVSDRAVTLVPLAPPGTEVATPSTAAGPGTTVPLASPSTSSDAGNTSPAPETGDAATDTKTMLPALPATPPAGVSDEAASSDAPAPAPVPASTEPTESPATTTAASASSAETAPAADLEIKATSADCWVEVRNAAGKRLVYDVLKSGETRRVPGSGPFTVVLGNAAAVEVLWKGAPVKLGAPNATTGVVRTTIGG</sequence>
<accession>A0A191ZI62</accession>
<dbReference type="Proteomes" id="UP000078596">
    <property type="component" value="Chromosome"/>
</dbReference>
<evidence type="ECO:0000259" key="3">
    <source>
        <dbReference type="Pfam" id="PF13464"/>
    </source>
</evidence>
<dbReference type="PANTHER" id="PTHR34475:SF1">
    <property type="entry name" value="CYTOSKELETON PROTEIN RODZ"/>
    <property type="match status" value="1"/>
</dbReference>
<dbReference type="InterPro" id="IPR025194">
    <property type="entry name" value="RodZ-like_C"/>
</dbReference>
<dbReference type="SUPFAM" id="SSF47413">
    <property type="entry name" value="lambda repressor-like DNA-binding domains"/>
    <property type="match status" value="1"/>
</dbReference>
<feature type="domain" description="Cytoskeleton protein RodZ-like C-terminal" evidence="3">
    <location>
        <begin position="312"/>
        <end position="378"/>
    </location>
</feature>
<keyword evidence="5" id="KW-1185">Reference proteome</keyword>
<dbReference type="EMBL" id="CP016027">
    <property type="protein sequence ID" value="ANJ67586.1"/>
    <property type="molecule type" value="Genomic_DNA"/>
</dbReference>
<proteinExistence type="predicted"/>
<feature type="compositionally biased region" description="Low complexity" evidence="1">
    <location>
        <begin position="251"/>
        <end position="301"/>
    </location>
</feature>
<evidence type="ECO:0000313" key="5">
    <source>
        <dbReference type="Proteomes" id="UP000078596"/>
    </source>
</evidence>
<dbReference type="GO" id="GO:0003677">
    <property type="term" value="F:DNA binding"/>
    <property type="evidence" value="ECO:0007669"/>
    <property type="project" value="InterPro"/>
</dbReference>
<dbReference type="AlphaFoldDB" id="A0A191ZI62"/>
<feature type="transmembrane region" description="Helical" evidence="2">
    <location>
        <begin position="148"/>
        <end position="169"/>
    </location>
</feature>
<dbReference type="Pfam" id="PF13413">
    <property type="entry name" value="HTH_25"/>
    <property type="match status" value="1"/>
</dbReference>
<dbReference type="STRING" id="1860122.A9404_09450"/>
<feature type="compositionally biased region" description="Basic and acidic residues" evidence="1">
    <location>
        <begin position="22"/>
        <end position="31"/>
    </location>
</feature>
<feature type="compositionally biased region" description="Low complexity" evidence="1">
    <location>
        <begin position="207"/>
        <end position="221"/>
    </location>
</feature>
<evidence type="ECO:0000313" key="4">
    <source>
        <dbReference type="EMBL" id="ANJ67586.1"/>
    </source>
</evidence>
<dbReference type="PANTHER" id="PTHR34475">
    <property type="match status" value="1"/>
</dbReference>
<dbReference type="InterPro" id="IPR010982">
    <property type="entry name" value="Lambda_DNA-bd_dom_sf"/>
</dbReference>
<evidence type="ECO:0000256" key="1">
    <source>
        <dbReference type="SAM" id="MobiDB-lite"/>
    </source>
</evidence>
<keyword evidence="2" id="KW-1133">Transmembrane helix</keyword>